<evidence type="ECO:0000256" key="1">
    <source>
        <dbReference type="ARBA" id="ARBA00000971"/>
    </source>
</evidence>
<comment type="similarity">
    <text evidence="2 6">Belongs to the FKBP-type PPIase family.</text>
</comment>
<feature type="domain" description="PPIase FKBP-type" evidence="7">
    <location>
        <begin position="79"/>
        <end position="179"/>
    </location>
</feature>
<evidence type="ECO:0000256" key="2">
    <source>
        <dbReference type="ARBA" id="ARBA00006577"/>
    </source>
</evidence>
<dbReference type="RefSeq" id="WP_130274415.1">
    <property type="nucleotide sequence ID" value="NZ_SGXG01000001.1"/>
</dbReference>
<reference evidence="8 9" key="1">
    <citation type="submission" date="2019-02" db="EMBL/GenBank/DDBJ databases">
        <title>Genomic Encyclopedia of Archaeal and Bacterial Type Strains, Phase II (KMG-II): from individual species to whole genera.</title>
        <authorList>
            <person name="Goeker M."/>
        </authorList>
    </citation>
    <scope>NUCLEOTIDE SEQUENCE [LARGE SCALE GENOMIC DNA]</scope>
    <source>
        <strain evidence="8 9">DSM 21411</strain>
    </source>
</reference>
<evidence type="ECO:0000256" key="3">
    <source>
        <dbReference type="ARBA" id="ARBA00023110"/>
    </source>
</evidence>
<proteinExistence type="inferred from homology"/>
<dbReference type="InterPro" id="IPR001179">
    <property type="entry name" value="PPIase_FKBP_dom"/>
</dbReference>
<dbReference type="Pfam" id="PF00254">
    <property type="entry name" value="FKBP_C"/>
    <property type="match status" value="1"/>
</dbReference>
<keyword evidence="9" id="KW-1185">Reference proteome</keyword>
<keyword evidence="3 5" id="KW-0697">Rotamase</keyword>
<evidence type="ECO:0000313" key="8">
    <source>
        <dbReference type="EMBL" id="RZS95284.1"/>
    </source>
</evidence>
<evidence type="ECO:0000313" key="9">
    <source>
        <dbReference type="Proteomes" id="UP000292209"/>
    </source>
</evidence>
<dbReference type="OrthoDB" id="9814548at2"/>
<organism evidence="8 9">
    <name type="scientific">Cecembia calidifontis</name>
    <dbReference type="NCBI Taxonomy" id="1187080"/>
    <lineage>
        <taxon>Bacteria</taxon>
        <taxon>Pseudomonadati</taxon>
        <taxon>Bacteroidota</taxon>
        <taxon>Cytophagia</taxon>
        <taxon>Cytophagales</taxon>
        <taxon>Cyclobacteriaceae</taxon>
        <taxon>Cecembia</taxon>
    </lineage>
</organism>
<accession>A0A4Q7P5P4</accession>
<protein>
    <recommendedName>
        <fullName evidence="6">Peptidyl-prolyl cis-trans isomerase</fullName>
        <ecNumber evidence="6">5.2.1.8</ecNumber>
    </recommendedName>
</protein>
<evidence type="ECO:0000256" key="4">
    <source>
        <dbReference type="ARBA" id="ARBA00023235"/>
    </source>
</evidence>
<sequence>MKRLSTLLLVLFGIIGFSCEPNNPFGPTYDLEGNLARDAKIIDEFLKTAQIDSVRRIHDQNGVIIIVQEEGTGAKPGEFRLIYTNYIGKFLDGKVFDTNLEQVAKDNNVWDENRIYRVFQFVLGSGEAIQGFNIGFRQLRSGSKAVLIIPSPWAYRDQERDGIPANSILMFEVEFLGIE</sequence>
<dbReference type="PROSITE" id="PS50059">
    <property type="entry name" value="FKBP_PPIASE"/>
    <property type="match status" value="1"/>
</dbReference>
<dbReference type="GO" id="GO:0003755">
    <property type="term" value="F:peptidyl-prolyl cis-trans isomerase activity"/>
    <property type="evidence" value="ECO:0007669"/>
    <property type="project" value="UniProtKB-UniRule"/>
</dbReference>
<dbReference type="PANTHER" id="PTHR43811:SF23">
    <property type="entry name" value="FKBP-TYPE 22 KDA PEPTIDYL-PROLYL CIS-TRANS ISOMERASE"/>
    <property type="match status" value="1"/>
</dbReference>
<keyword evidence="4 5" id="KW-0413">Isomerase</keyword>
<dbReference type="PANTHER" id="PTHR43811">
    <property type="entry name" value="FKBP-TYPE PEPTIDYL-PROLYL CIS-TRANS ISOMERASE FKPA"/>
    <property type="match status" value="1"/>
</dbReference>
<evidence type="ECO:0000256" key="5">
    <source>
        <dbReference type="PROSITE-ProRule" id="PRU00277"/>
    </source>
</evidence>
<evidence type="ECO:0000259" key="7">
    <source>
        <dbReference type="PROSITE" id="PS50059"/>
    </source>
</evidence>
<name>A0A4Q7P5P4_9BACT</name>
<evidence type="ECO:0000256" key="6">
    <source>
        <dbReference type="RuleBase" id="RU003915"/>
    </source>
</evidence>
<comment type="caution">
    <text evidence="8">The sequence shown here is derived from an EMBL/GenBank/DDBJ whole genome shotgun (WGS) entry which is preliminary data.</text>
</comment>
<dbReference type="PROSITE" id="PS51257">
    <property type="entry name" value="PROKAR_LIPOPROTEIN"/>
    <property type="match status" value="1"/>
</dbReference>
<dbReference type="EMBL" id="SGXG01000001">
    <property type="protein sequence ID" value="RZS95284.1"/>
    <property type="molecule type" value="Genomic_DNA"/>
</dbReference>
<comment type="catalytic activity">
    <reaction evidence="1 5 6">
        <text>[protein]-peptidylproline (omega=180) = [protein]-peptidylproline (omega=0)</text>
        <dbReference type="Rhea" id="RHEA:16237"/>
        <dbReference type="Rhea" id="RHEA-COMP:10747"/>
        <dbReference type="Rhea" id="RHEA-COMP:10748"/>
        <dbReference type="ChEBI" id="CHEBI:83833"/>
        <dbReference type="ChEBI" id="CHEBI:83834"/>
        <dbReference type="EC" id="5.2.1.8"/>
    </reaction>
</comment>
<dbReference type="InterPro" id="IPR046357">
    <property type="entry name" value="PPIase_dom_sf"/>
</dbReference>
<dbReference type="AlphaFoldDB" id="A0A4Q7P5P4"/>
<dbReference type="Proteomes" id="UP000292209">
    <property type="component" value="Unassembled WGS sequence"/>
</dbReference>
<gene>
    <name evidence="8" type="ORF">BC751_0803</name>
</gene>
<dbReference type="SUPFAM" id="SSF54534">
    <property type="entry name" value="FKBP-like"/>
    <property type="match status" value="1"/>
</dbReference>
<dbReference type="Gene3D" id="3.10.50.40">
    <property type="match status" value="1"/>
</dbReference>
<dbReference type="EC" id="5.2.1.8" evidence="6"/>